<feature type="non-terminal residue" evidence="1">
    <location>
        <position position="1"/>
    </location>
</feature>
<gene>
    <name evidence="1" type="ORF">Gotri_001242</name>
</gene>
<keyword evidence="2" id="KW-1185">Reference proteome</keyword>
<dbReference type="Proteomes" id="UP000593568">
    <property type="component" value="Unassembled WGS sequence"/>
</dbReference>
<evidence type="ECO:0000313" key="1">
    <source>
        <dbReference type="EMBL" id="MBA0783544.1"/>
    </source>
</evidence>
<name>A0A7J9FEZ3_9ROSI</name>
<accession>A0A7J9FEZ3</accession>
<reference evidence="1 2" key="1">
    <citation type="journal article" date="2019" name="Genome Biol. Evol.">
        <title>Insights into the evolution of the New World diploid cottons (Gossypium, subgenus Houzingenia) based on genome sequencing.</title>
        <authorList>
            <person name="Grover C.E."/>
            <person name="Arick M.A. 2nd"/>
            <person name="Thrash A."/>
            <person name="Conover J.L."/>
            <person name="Sanders W.S."/>
            <person name="Peterson D.G."/>
            <person name="Frelichowski J.E."/>
            <person name="Scheffler J.A."/>
            <person name="Scheffler B.E."/>
            <person name="Wendel J.F."/>
        </authorList>
    </citation>
    <scope>NUCLEOTIDE SEQUENCE [LARGE SCALE GENOMIC DNA]</scope>
    <source>
        <strain evidence="1">8</strain>
        <tissue evidence="1">Leaf</tissue>
    </source>
</reference>
<sequence>FLLVVATIPTEILLAGVKLEPQFKAPVRATSL</sequence>
<protein>
    <submittedName>
        <fullName evidence="1">Uncharacterized protein</fullName>
    </submittedName>
</protein>
<dbReference type="EMBL" id="JABEZW010000013">
    <property type="protein sequence ID" value="MBA0783544.1"/>
    <property type="molecule type" value="Genomic_DNA"/>
</dbReference>
<evidence type="ECO:0000313" key="2">
    <source>
        <dbReference type="Proteomes" id="UP000593568"/>
    </source>
</evidence>
<dbReference type="AlphaFoldDB" id="A0A7J9FEZ3"/>
<proteinExistence type="predicted"/>
<organism evidence="1 2">
    <name type="scientific">Gossypium trilobum</name>
    <dbReference type="NCBI Taxonomy" id="34281"/>
    <lineage>
        <taxon>Eukaryota</taxon>
        <taxon>Viridiplantae</taxon>
        <taxon>Streptophyta</taxon>
        <taxon>Embryophyta</taxon>
        <taxon>Tracheophyta</taxon>
        <taxon>Spermatophyta</taxon>
        <taxon>Magnoliopsida</taxon>
        <taxon>eudicotyledons</taxon>
        <taxon>Gunneridae</taxon>
        <taxon>Pentapetalae</taxon>
        <taxon>rosids</taxon>
        <taxon>malvids</taxon>
        <taxon>Malvales</taxon>
        <taxon>Malvaceae</taxon>
        <taxon>Malvoideae</taxon>
        <taxon>Gossypium</taxon>
    </lineage>
</organism>
<comment type="caution">
    <text evidence="1">The sequence shown here is derived from an EMBL/GenBank/DDBJ whole genome shotgun (WGS) entry which is preliminary data.</text>
</comment>